<dbReference type="AlphaFoldDB" id="A0A6J4S1G9"/>
<feature type="compositionally biased region" description="Basic and acidic residues" evidence="1">
    <location>
        <begin position="77"/>
        <end position="91"/>
    </location>
</feature>
<feature type="compositionally biased region" description="Basic residues" evidence="1">
    <location>
        <begin position="55"/>
        <end position="71"/>
    </location>
</feature>
<evidence type="ECO:0000313" key="2">
    <source>
        <dbReference type="EMBL" id="CAA9483882.1"/>
    </source>
</evidence>
<feature type="compositionally biased region" description="Basic and acidic residues" evidence="1">
    <location>
        <begin position="1"/>
        <end position="13"/>
    </location>
</feature>
<feature type="region of interest" description="Disordered" evidence="1">
    <location>
        <begin position="1"/>
        <end position="130"/>
    </location>
</feature>
<gene>
    <name evidence="2" type="ORF">AVDCRST_MAG85-835</name>
</gene>
<sequence length="130" mass="15135">EDRPEPARPDQRPRARRPPARVLRRRGSARRRGDEGLPLQERGRERDEVRDGHRPLPRARGHRGARRRARGHLPLAPEDRGVSVADGHELVRAVPRRRVDHREPPRRRDVPAFVPRHALERRRGPRGGRV</sequence>
<proteinExistence type="predicted"/>
<dbReference type="EMBL" id="CADCVT010000092">
    <property type="protein sequence ID" value="CAA9483882.1"/>
    <property type="molecule type" value="Genomic_DNA"/>
</dbReference>
<name>A0A6J4S1G9_9ACTN</name>
<organism evidence="2">
    <name type="scientific">uncultured Solirubrobacteraceae bacterium</name>
    <dbReference type="NCBI Taxonomy" id="1162706"/>
    <lineage>
        <taxon>Bacteria</taxon>
        <taxon>Bacillati</taxon>
        <taxon>Actinomycetota</taxon>
        <taxon>Thermoleophilia</taxon>
        <taxon>Solirubrobacterales</taxon>
        <taxon>Solirubrobacteraceae</taxon>
        <taxon>environmental samples</taxon>
    </lineage>
</organism>
<evidence type="ECO:0000256" key="1">
    <source>
        <dbReference type="SAM" id="MobiDB-lite"/>
    </source>
</evidence>
<accession>A0A6J4S1G9</accession>
<feature type="compositionally biased region" description="Basic and acidic residues" evidence="1">
    <location>
        <begin position="31"/>
        <end position="54"/>
    </location>
</feature>
<feature type="compositionally biased region" description="Basic residues" evidence="1">
    <location>
        <begin position="14"/>
        <end position="30"/>
    </location>
</feature>
<feature type="compositionally biased region" description="Basic and acidic residues" evidence="1">
    <location>
        <begin position="100"/>
        <end position="110"/>
    </location>
</feature>
<feature type="non-terminal residue" evidence="2">
    <location>
        <position position="130"/>
    </location>
</feature>
<feature type="non-terminal residue" evidence="2">
    <location>
        <position position="1"/>
    </location>
</feature>
<reference evidence="2" key="1">
    <citation type="submission" date="2020-02" db="EMBL/GenBank/DDBJ databases">
        <authorList>
            <person name="Meier V. D."/>
        </authorList>
    </citation>
    <scope>NUCLEOTIDE SEQUENCE</scope>
    <source>
        <strain evidence="2">AVDCRST_MAG85</strain>
    </source>
</reference>
<protein>
    <submittedName>
        <fullName evidence="2">Uncharacterized protein</fullName>
    </submittedName>
</protein>